<evidence type="ECO:0000313" key="1">
    <source>
        <dbReference type="EMBL" id="ART31539.1"/>
    </source>
</evidence>
<protein>
    <submittedName>
        <fullName evidence="1">Uncharacterized protein</fullName>
    </submittedName>
</protein>
<proteinExistence type="predicted"/>
<keyword evidence="1" id="KW-0496">Mitochondrion</keyword>
<gene>
    <name evidence="1" type="ORF">AEK19_MT1341</name>
</gene>
<organism evidence="1">
    <name type="scientific">Utricularia reniformis</name>
    <dbReference type="NCBI Taxonomy" id="192314"/>
    <lineage>
        <taxon>Eukaryota</taxon>
        <taxon>Viridiplantae</taxon>
        <taxon>Streptophyta</taxon>
        <taxon>Embryophyta</taxon>
        <taxon>Tracheophyta</taxon>
        <taxon>Spermatophyta</taxon>
        <taxon>Magnoliopsida</taxon>
        <taxon>eudicotyledons</taxon>
        <taxon>Gunneridae</taxon>
        <taxon>Pentapetalae</taxon>
        <taxon>asterids</taxon>
        <taxon>lamiids</taxon>
        <taxon>Lamiales</taxon>
        <taxon>Lentibulariaceae</taxon>
        <taxon>Utricularia</taxon>
    </lineage>
</organism>
<accession>A0A1Y0B2F9</accession>
<dbReference type="EMBL" id="KY774314">
    <property type="protein sequence ID" value="ART31539.1"/>
    <property type="molecule type" value="Genomic_DNA"/>
</dbReference>
<name>A0A1Y0B2F9_9LAMI</name>
<geneLocation type="mitochondrion" evidence="1"/>
<dbReference type="AlphaFoldDB" id="A0A1Y0B2F9"/>
<reference evidence="1" key="1">
    <citation type="submission" date="2017-03" db="EMBL/GenBank/DDBJ databases">
        <title>The mitochondrial genome of the carnivorous plant Utricularia reniformis (Lentibulariaceae): structure, comparative analysis and evolutionary landmarks.</title>
        <authorList>
            <person name="Silva S.R."/>
            <person name="Alvarenga D.O."/>
            <person name="Michael T.P."/>
            <person name="Miranda V.F.O."/>
            <person name="Varani A.M."/>
        </authorList>
    </citation>
    <scope>NUCLEOTIDE SEQUENCE</scope>
</reference>
<sequence length="73" mass="8362">MLCEPLLMKETGKTFVIFFRVSLVFLYTGGKRQVSDPQFPVLQGINQPEKFLTCLLDQVSSFWSPSRFNSSLL</sequence>